<proteinExistence type="predicted"/>
<dbReference type="Proteomes" id="UP000019140">
    <property type="component" value="Unassembled WGS sequence"/>
</dbReference>
<sequence length="290" mass="33070">MTLYWHPYLAELLRQDYGNRLDIEEEVSLGDMPLRADLLLIRRDPEIALPFPFSLLGERTLVEYKSPDDAATHDDLVRLEIYGLLYAQREGLPSRQSLTLWLLASHFRQQVSRPDGAHLAEAQAMGSSVTLGSLDGFPTCLINLSQLPIAPEALPLLLVSKGPKERELASFLVEHFQEYPQHLQWLQELHVQQLQEVLAMKKLTPEQIGLDFEALLALIGKERALDLIGKEQALDFIGKEQALDLIGKEQALDLIDQDQVLENLLRRQGEQWLREQLERRSQPSDEPESE</sequence>
<protein>
    <submittedName>
        <fullName evidence="1">Uncharacterized protein</fullName>
    </submittedName>
</protein>
<dbReference type="EMBL" id="AZHX01000487">
    <property type="protein sequence ID" value="ETX07273.1"/>
    <property type="molecule type" value="Genomic_DNA"/>
</dbReference>
<reference evidence="1 2" key="1">
    <citation type="journal article" date="2014" name="Nature">
        <title>An environmental bacterial taxon with a large and distinct metabolic repertoire.</title>
        <authorList>
            <person name="Wilson M.C."/>
            <person name="Mori T."/>
            <person name="Ruckert C."/>
            <person name="Uria A.R."/>
            <person name="Helf M.J."/>
            <person name="Takada K."/>
            <person name="Gernert C."/>
            <person name="Steffens U.A."/>
            <person name="Heycke N."/>
            <person name="Schmitt S."/>
            <person name="Rinke C."/>
            <person name="Helfrich E.J."/>
            <person name="Brachmann A.O."/>
            <person name="Gurgui C."/>
            <person name="Wakimoto T."/>
            <person name="Kracht M."/>
            <person name="Crusemann M."/>
            <person name="Hentschel U."/>
            <person name="Abe I."/>
            <person name="Matsunaga S."/>
            <person name="Kalinowski J."/>
            <person name="Takeyama H."/>
            <person name="Piel J."/>
        </authorList>
    </citation>
    <scope>NUCLEOTIDE SEQUENCE [LARGE SCALE GENOMIC DNA]</scope>
    <source>
        <strain evidence="2">TSY2</strain>
    </source>
</reference>
<keyword evidence="2" id="KW-1185">Reference proteome</keyword>
<comment type="caution">
    <text evidence="1">The sequence shown here is derived from an EMBL/GenBank/DDBJ whole genome shotgun (WGS) entry which is preliminary data.</text>
</comment>
<name>W4MAR7_9BACT</name>
<organism evidence="1 2">
    <name type="scientific">Candidatus Entotheonella gemina</name>
    <dbReference type="NCBI Taxonomy" id="1429439"/>
    <lineage>
        <taxon>Bacteria</taxon>
        <taxon>Pseudomonadati</taxon>
        <taxon>Nitrospinota/Tectimicrobiota group</taxon>
        <taxon>Candidatus Tectimicrobiota</taxon>
        <taxon>Candidatus Entotheonellia</taxon>
        <taxon>Candidatus Entotheonellales</taxon>
        <taxon>Candidatus Entotheonellaceae</taxon>
        <taxon>Candidatus Entotheonella</taxon>
    </lineage>
</organism>
<evidence type="ECO:0000313" key="1">
    <source>
        <dbReference type="EMBL" id="ETX07273.1"/>
    </source>
</evidence>
<dbReference type="AlphaFoldDB" id="W4MAR7"/>
<dbReference type="HOGENOM" id="CLU_989318_0_0_7"/>
<accession>W4MAR7</accession>
<evidence type="ECO:0000313" key="2">
    <source>
        <dbReference type="Proteomes" id="UP000019140"/>
    </source>
</evidence>
<gene>
    <name evidence="1" type="ORF">ETSY2_12175</name>
</gene>